<evidence type="ECO:0000256" key="3">
    <source>
        <dbReference type="PROSITE-ProRule" id="PRU00023"/>
    </source>
</evidence>
<dbReference type="GO" id="GO:0008017">
    <property type="term" value="F:microtubule binding"/>
    <property type="evidence" value="ECO:0007669"/>
    <property type="project" value="InterPro"/>
</dbReference>
<feature type="binding site" evidence="4">
    <location>
        <begin position="684"/>
        <end position="691"/>
    </location>
    <ligand>
        <name>ATP</name>
        <dbReference type="ChEBI" id="CHEBI:30616"/>
    </ligand>
</feature>
<proteinExistence type="inferred from homology"/>
<reference evidence="10 11" key="1">
    <citation type="submission" date="2017-12" db="EMBL/GenBank/DDBJ databases">
        <title>Sequencing, de novo assembly and annotation of complete genome of a new Thraustochytrid species, strain FCC1311.</title>
        <authorList>
            <person name="Sedici K."/>
            <person name="Godart F."/>
            <person name="Aiese Cigliano R."/>
            <person name="Sanseverino W."/>
            <person name="Barakat M."/>
            <person name="Ortet P."/>
            <person name="Marechal E."/>
            <person name="Cagnac O."/>
            <person name="Amato A."/>
        </authorList>
    </citation>
    <scope>NUCLEOTIDE SEQUENCE [LARGE SCALE GENOMIC DNA]</scope>
</reference>
<keyword evidence="5" id="KW-0493">Microtubule</keyword>
<accession>A0A2R5GDM8</accession>
<dbReference type="PRINTS" id="PR00380">
    <property type="entry name" value="KINESINHEAVY"/>
</dbReference>
<dbReference type="InterPro" id="IPR001752">
    <property type="entry name" value="Kinesin_motor_dom"/>
</dbReference>
<feature type="region of interest" description="Disordered" evidence="7">
    <location>
        <begin position="26"/>
        <end position="54"/>
    </location>
</feature>
<dbReference type="Gene3D" id="3.40.850.10">
    <property type="entry name" value="Kinesin motor domain"/>
    <property type="match status" value="1"/>
</dbReference>
<dbReference type="InterPro" id="IPR036961">
    <property type="entry name" value="Kinesin_motor_dom_sf"/>
</dbReference>
<feature type="domain" description="Kinesin motor" evidence="9">
    <location>
        <begin position="593"/>
        <end position="935"/>
    </location>
</feature>
<dbReference type="Pfam" id="PF12796">
    <property type="entry name" value="Ank_2"/>
    <property type="match status" value="1"/>
</dbReference>
<dbReference type="InterPro" id="IPR019821">
    <property type="entry name" value="Kinesin_motor_CS"/>
</dbReference>
<dbReference type="GO" id="GO:0005524">
    <property type="term" value="F:ATP binding"/>
    <property type="evidence" value="ECO:0007669"/>
    <property type="project" value="UniProtKB-UniRule"/>
</dbReference>
<sequence>MGLASSSGYAEQEVLVNVKEEIIVEQHVEDENEEDASKAATSMPRRGSSVRRSIVVVEGPDDGYGVSDDEDLPHGSMSEMSSLRECLFQSDSEADDDNDELAADAIVLPPERKDFREQDPSVFTLLDYLGVQPQPGIGALQVIELVLPFCGMSHSYYPRIDHFVMRILHNAKEEVQNVAHEWRDDVGNNLLMRACLSKSIVLATFLVETTKFDPGFARSGTGETSLHVATRNGLFVLTEMLLRHGAPHSPSDRRLRTPLHYAAASGDATTVALLLLYGADPRRQDESGKTAIDYALMREDAKDCVSLLHTHSHWVAYQDRRSGRTFYENSVTKETTFQRPLNVTTDMASVVHEATKTLQKQEPQRARKRDNDQDQDQDGAKTASGRAAVTAAAAAFLSGRSSARSSGTTGSSNSNNSIISRRRAVLARMKTWRDLAWREGIRKASQRRHIRSLQAVREYQERVLRGEAAVMTLNESEVSKLRAELSAVVSDQRIKEDEMENLRERLERERSAREKIALALQEARNKVEEAQRARSDAAAKESADAEALASRLAKLEADLAAKAEENERLKNDVRTERELRRKTHNQHIDLLGAIRVFCRIRPINAREKTIAQQKPQTKVPAVLPANEATLGGDPDTCAVPSKDKNFPCDACFGPRTSQAEVFEQVEPLVQSCVDGFNVCVFAYGQTGSGKSYTMFGPNAGGGAQAESQGIAPRSVYSLFALLNENVRGRPGSQATVSCYGVELYNNQLRDLLAEDPGDQGGKLKIRKDRAGSVCVEGVRTETVTDAKAALALMATMQSKRVVAATKMNAESSRSHFVYCLLIESTSAELKARVKGKLTLVDLAGSEKVDQSGVTGQGLKEAVAINQSLTALGDVISALTSKAKFVPYRNNILTQLMQDSIGGNAKTLMFINVSPSSDAVAETVNSLQYGTRVKQIRNRTAKNLETEEIRELRQQLHELQQRVAAQGGSSQ</sequence>
<keyword evidence="1 4" id="KW-0547">Nucleotide-binding</keyword>
<dbReference type="PROSITE" id="PS50297">
    <property type="entry name" value="ANK_REP_REGION"/>
    <property type="match status" value="2"/>
</dbReference>
<evidence type="ECO:0000256" key="4">
    <source>
        <dbReference type="PROSITE-ProRule" id="PRU00283"/>
    </source>
</evidence>
<evidence type="ECO:0000256" key="7">
    <source>
        <dbReference type="SAM" id="MobiDB-lite"/>
    </source>
</evidence>
<feature type="domain" description="WW" evidence="8">
    <location>
        <begin position="314"/>
        <end position="342"/>
    </location>
</feature>
<dbReference type="PROSITE" id="PS50067">
    <property type="entry name" value="KINESIN_MOTOR_2"/>
    <property type="match status" value="1"/>
</dbReference>
<keyword evidence="11" id="KW-1185">Reference proteome</keyword>
<organism evidence="10 11">
    <name type="scientific">Hondaea fermentalgiana</name>
    <dbReference type="NCBI Taxonomy" id="2315210"/>
    <lineage>
        <taxon>Eukaryota</taxon>
        <taxon>Sar</taxon>
        <taxon>Stramenopiles</taxon>
        <taxon>Bigyra</taxon>
        <taxon>Labyrinthulomycetes</taxon>
        <taxon>Thraustochytrida</taxon>
        <taxon>Thraustochytriidae</taxon>
        <taxon>Hondaea</taxon>
    </lineage>
</organism>
<dbReference type="SMART" id="SM00248">
    <property type="entry name" value="ANK"/>
    <property type="match status" value="4"/>
</dbReference>
<evidence type="ECO:0000259" key="9">
    <source>
        <dbReference type="PROSITE" id="PS50067"/>
    </source>
</evidence>
<dbReference type="GO" id="GO:0005874">
    <property type="term" value="C:microtubule"/>
    <property type="evidence" value="ECO:0007669"/>
    <property type="project" value="UniProtKB-KW"/>
</dbReference>
<dbReference type="GO" id="GO:0003777">
    <property type="term" value="F:microtubule motor activity"/>
    <property type="evidence" value="ECO:0007669"/>
    <property type="project" value="InterPro"/>
</dbReference>
<dbReference type="PROSITE" id="PS01159">
    <property type="entry name" value="WW_DOMAIN_1"/>
    <property type="match status" value="1"/>
</dbReference>
<evidence type="ECO:0000256" key="6">
    <source>
        <dbReference type="SAM" id="Coils"/>
    </source>
</evidence>
<evidence type="ECO:0000256" key="2">
    <source>
        <dbReference type="ARBA" id="ARBA00022840"/>
    </source>
</evidence>
<feature type="coiled-coil region" evidence="6">
    <location>
        <begin position="489"/>
        <end position="579"/>
    </location>
</feature>
<dbReference type="InParanoid" id="A0A2R5GDM8"/>
<feature type="region of interest" description="Disordered" evidence="7">
    <location>
        <begin position="355"/>
        <end position="386"/>
    </location>
</feature>
<dbReference type="PANTHER" id="PTHR47972">
    <property type="entry name" value="KINESIN-LIKE PROTEIN KLP-3"/>
    <property type="match status" value="1"/>
</dbReference>
<dbReference type="PROSITE" id="PS50020">
    <property type="entry name" value="WW_DOMAIN_2"/>
    <property type="match status" value="1"/>
</dbReference>
<dbReference type="InterPro" id="IPR001202">
    <property type="entry name" value="WW_dom"/>
</dbReference>
<dbReference type="InterPro" id="IPR027640">
    <property type="entry name" value="Kinesin-like_fam"/>
</dbReference>
<dbReference type="InterPro" id="IPR002110">
    <property type="entry name" value="Ankyrin_rpt"/>
</dbReference>
<evidence type="ECO:0000256" key="5">
    <source>
        <dbReference type="RuleBase" id="RU000394"/>
    </source>
</evidence>
<keyword evidence="2 4" id="KW-0067">ATP-binding</keyword>
<dbReference type="Gene3D" id="1.25.40.20">
    <property type="entry name" value="Ankyrin repeat-containing domain"/>
    <property type="match status" value="1"/>
</dbReference>
<evidence type="ECO:0000313" key="11">
    <source>
        <dbReference type="Proteomes" id="UP000241890"/>
    </source>
</evidence>
<evidence type="ECO:0000259" key="8">
    <source>
        <dbReference type="PROSITE" id="PS50020"/>
    </source>
</evidence>
<dbReference type="AlphaFoldDB" id="A0A2R5GDM8"/>
<keyword evidence="6" id="KW-0175">Coiled coil</keyword>
<name>A0A2R5GDM8_9STRA</name>
<dbReference type="SMART" id="SM00129">
    <property type="entry name" value="KISc"/>
    <property type="match status" value="1"/>
</dbReference>
<dbReference type="SUPFAM" id="SSF48403">
    <property type="entry name" value="Ankyrin repeat"/>
    <property type="match status" value="1"/>
</dbReference>
<protein>
    <recommendedName>
        <fullName evidence="5">Kinesin-like protein</fullName>
    </recommendedName>
</protein>
<dbReference type="InterPro" id="IPR027417">
    <property type="entry name" value="P-loop_NTPase"/>
</dbReference>
<feature type="compositionally biased region" description="Basic and acidic residues" evidence="7">
    <location>
        <begin position="362"/>
        <end position="372"/>
    </location>
</feature>
<dbReference type="Gene3D" id="2.20.70.10">
    <property type="match status" value="1"/>
</dbReference>
<comment type="caution">
    <text evidence="10">The sequence shown here is derived from an EMBL/GenBank/DDBJ whole genome shotgun (WGS) entry which is preliminary data.</text>
</comment>
<dbReference type="Proteomes" id="UP000241890">
    <property type="component" value="Unassembled WGS sequence"/>
</dbReference>
<dbReference type="GO" id="GO:0007018">
    <property type="term" value="P:microtubule-based movement"/>
    <property type="evidence" value="ECO:0007669"/>
    <property type="project" value="InterPro"/>
</dbReference>
<dbReference type="PROSITE" id="PS50088">
    <property type="entry name" value="ANK_REPEAT"/>
    <property type="match status" value="2"/>
</dbReference>
<feature type="compositionally biased region" description="Low complexity" evidence="7">
    <location>
        <begin position="45"/>
        <end position="54"/>
    </location>
</feature>
<keyword evidence="3" id="KW-0040">ANK repeat</keyword>
<evidence type="ECO:0000313" key="10">
    <source>
        <dbReference type="EMBL" id="GBG29057.1"/>
    </source>
</evidence>
<gene>
    <name evidence="10" type="ORF">FCC1311_052792</name>
</gene>
<feature type="coiled-coil region" evidence="6">
    <location>
        <begin position="941"/>
        <end position="968"/>
    </location>
</feature>
<dbReference type="Pfam" id="PF00225">
    <property type="entry name" value="Kinesin"/>
    <property type="match status" value="1"/>
</dbReference>
<feature type="repeat" description="ANK" evidence="3">
    <location>
        <begin position="221"/>
        <end position="253"/>
    </location>
</feature>
<comment type="similarity">
    <text evidence="4 5">Belongs to the TRAFAC class myosin-kinesin ATPase superfamily. Kinesin family.</text>
</comment>
<dbReference type="SUPFAM" id="SSF52540">
    <property type="entry name" value="P-loop containing nucleoside triphosphate hydrolases"/>
    <property type="match status" value="1"/>
</dbReference>
<evidence type="ECO:0000256" key="1">
    <source>
        <dbReference type="ARBA" id="ARBA00022741"/>
    </source>
</evidence>
<dbReference type="EMBL" id="BEYU01000052">
    <property type="protein sequence ID" value="GBG29057.1"/>
    <property type="molecule type" value="Genomic_DNA"/>
</dbReference>
<keyword evidence="4 5" id="KW-0505">Motor protein</keyword>
<dbReference type="InterPro" id="IPR036770">
    <property type="entry name" value="Ankyrin_rpt-contain_sf"/>
</dbReference>
<dbReference type="OrthoDB" id="3176171at2759"/>
<dbReference type="CDD" id="cd00201">
    <property type="entry name" value="WW"/>
    <property type="match status" value="1"/>
</dbReference>
<feature type="repeat" description="ANK" evidence="3">
    <location>
        <begin position="254"/>
        <end position="286"/>
    </location>
</feature>
<dbReference type="PROSITE" id="PS00411">
    <property type="entry name" value="KINESIN_MOTOR_1"/>
    <property type="match status" value="1"/>
</dbReference>